<evidence type="ECO:0000259" key="1">
    <source>
        <dbReference type="PROSITE" id="PS51194"/>
    </source>
</evidence>
<organism evidence="2">
    <name type="scientific">marine sediment metagenome</name>
    <dbReference type="NCBI Taxonomy" id="412755"/>
    <lineage>
        <taxon>unclassified sequences</taxon>
        <taxon>metagenomes</taxon>
        <taxon>ecological metagenomes</taxon>
    </lineage>
</organism>
<feature type="non-terminal residue" evidence="2">
    <location>
        <position position="1"/>
    </location>
</feature>
<dbReference type="InterPro" id="IPR052511">
    <property type="entry name" value="ATP-dep_Helicase"/>
</dbReference>
<dbReference type="InterPro" id="IPR001650">
    <property type="entry name" value="Helicase_C-like"/>
</dbReference>
<dbReference type="AlphaFoldDB" id="A0A0F9FWR9"/>
<dbReference type="Gene3D" id="3.40.50.300">
    <property type="entry name" value="P-loop containing nucleotide triphosphate hydrolases"/>
    <property type="match status" value="1"/>
</dbReference>
<sequence>YRMGISTMPFHKYDREDLQNMTAEDVSVLASMGSVVARTRPSTLIKKDRLARPHIFLVPIDTDTINPVGWAESRKRFLVGNRELHNIVVRCVREATKAGITSLVVVGGSRSQGLKIYNLINRRDDIEVAYLHGGVDSQYREKVRKNMNKGKIDCVVATTIYDEGVDLPGIRLLVQACGGLSAIKTEQRLGRALRKKKGGKNVAVIIDFMFIGNKHLQKHSYSRLKQYISEESYLIHLVDPESHSKYIRTLLKDRAKVSVLPNQYDLKKILS</sequence>
<name>A0A0F9FWR9_9ZZZZ</name>
<evidence type="ECO:0000313" key="2">
    <source>
        <dbReference type="EMBL" id="KKL55622.1"/>
    </source>
</evidence>
<feature type="domain" description="Helicase C-terminal" evidence="1">
    <location>
        <begin position="83"/>
        <end position="241"/>
    </location>
</feature>
<comment type="caution">
    <text evidence="2">The sequence shown here is derived from an EMBL/GenBank/DDBJ whole genome shotgun (WGS) entry which is preliminary data.</text>
</comment>
<dbReference type="PANTHER" id="PTHR47962:SF5">
    <property type="entry name" value="ATP-DEPENDENT HELICASE LHR-RELATED"/>
    <property type="match status" value="1"/>
</dbReference>
<gene>
    <name evidence="2" type="ORF">LCGC14_2253580</name>
</gene>
<dbReference type="SUPFAM" id="SSF52540">
    <property type="entry name" value="P-loop containing nucleoside triphosphate hydrolases"/>
    <property type="match status" value="1"/>
</dbReference>
<dbReference type="GO" id="GO:0016887">
    <property type="term" value="F:ATP hydrolysis activity"/>
    <property type="evidence" value="ECO:0007669"/>
    <property type="project" value="TreeGrafter"/>
</dbReference>
<dbReference type="PANTHER" id="PTHR47962">
    <property type="entry name" value="ATP-DEPENDENT HELICASE LHR-RELATED-RELATED"/>
    <property type="match status" value="1"/>
</dbReference>
<protein>
    <recommendedName>
        <fullName evidence="1">Helicase C-terminal domain-containing protein</fullName>
    </recommendedName>
</protein>
<dbReference type="GO" id="GO:0003677">
    <property type="term" value="F:DNA binding"/>
    <property type="evidence" value="ECO:0007669"/>
    <property type="project" value="TreeGrafter"/>
</dbReference>
<dbReference type="EMBL" id="LAZR01030776">
    <property type="protein sequence ID" value="KKL55622.1"/>
    <property type="molecule type" value="Genomic_DNA"/>
</dbReference>
<dbReference type="Pfam" id="PF00271">
    <property type="entry name" value="Helicase_C"/>
    <property type="match status" value="1"/>
</dbReference>
<dbReference type="SMART" id="SM00490">
    <property type="entry name" value="HELICc"/>
    <property type="match status" value="1"/>
</dbReference>
<accession>A0A0F9FWR9</accession>
<dbReference type="PROSITE" id="PS51194">
    <property type="entry name" value="HELICASE_CTER"/>
    <property type="match status" value="1"/>
</dbReference>
<proteinExistence type="predicted"/>
<dbReference type="InterPro" id="IPR027417">
    <property type="entry name" value="P-loop_NTPase"/>
</dbReference>
<reference evidence="2" key="1">
    <citation type="journal article" date="2015" name="Nature">
        <title>Complex archaea that bridge the gap between prokaryotes and eukaryotes.</title>
        <authorList>
            <person name="Spang A."/>
            <person name="Saw J.H."/>
            <person name="Jorgensen S.L."/>
            <person name="Zaremba-Niedzwiedzka K."/>
            <person name="Martijn J."/>
            <person name="Lind A.E."/>
            <person name="van Eijk R."/>
            <person name="Schleper C."/>
            <person name="Guy L."/>
            <person name="Ettema T.J."/>
        </authorList>
    </citation>
    <scope>NUCLEOTIDE SEQUENCE</scope>
</reference>